<dbReference type="Proteomes" id="UP001501585">
    <property type="component" value="Unassembled WGS sequence"/>
</dbReference>
<comment type="caution">
    <text evidence="1">The sequence shown here is derived from an EMBL/GenBank/DDBJ whole genome shotgun (WGS) entry which is preliminary data.</text>
</comment>
<protein>
    <submittedName>
        <fullName evidence="1">Uncharacterized protein</fullName>
    </submittedName>
</protein>
<dbReference type="SUPFAM" id="SSF89082">
    <property type="entry name" value="Antibiotic binding domain of TipA-like multidrug resistance regulators"/>
    <property type="match status" value="1"/>
</dbReference>
<evidence type="ECO:0000313" key="2">
    <source>
        <dbReference type="Proteomes" id="UP001501585"/>
    </source>
</evidence>
<organism evidence="1 2">
    <name type="scientific">Nocardiopsis rhodophaea</name>
    <dbReference type="NCBI Taxonomy" id="280238"/>
    <lineage>
        <taxon>Bacteria</taxon>
        <taxon>Bacillati</taxon>
        <taxon>Actinomycetota</taxon>
        <taxon>Actinomycetes</taxon>
        <taxon>Streptosporangiales</taxon>
        <taxon>Nocardiopsidaceae</taxon>
        <taxon>Nocardiopsis</taxon>
    </lineage>
</organism>
<name>A0ABN2S5Q2_9ACTN</name>
<sequence>MFLQILTALNNGLLGTWNTSGELRTPVVGGDHEHSFDLVRGLGDMYVDDPRLAATRRGTRDAAFVRDSLHDHDRISI</sequence>
<dbReference type="RefSeq" id="WP_344159502.1">
    <property type="nucleotide sequence ID" value="NZ_BAAAPC010000001.1"/>
</dbReference>
<dbReference type="InterPro" id="IPR036244">
    <property type="entry name" value="TipA-like_antibiotic-bd"/>
</dbReference>
<keyword evidence="2" id="KW-1185">Reference proteome</keyword>
<reference evidence="1 2" key="1">
    <citation type="journal article" date="2019" name="Int. J. Syst. Evol. Microbiol.">
        <title>The Global Catalogue of Microorganisms (GCM) 10K type strain sequencing project: providing services to taxonomists for standard genome sequencing and annotation.</title>
        <authorList>
            <consortium name="The Broad Institute Genomics Platform"/>
            <consortium name="The Broad Institute Genome Sequencing Center for Infectious Disease"/>
            <person name="Wu L."/>
            <person name="Ma J."/>
        </authorList>
    </citation>
    <scope>NUCLEOTIDE SEQUENCE [LARGE SCALE GENOMIC DNA]</scope>
    <source>
        <strain evidence="1 2">JCM 15313</strain>
    </source>
</reference>
<evidence type="ECO:0000313" key="1">
    <source>
        <dbReference type="EMBL" id="GAA1980700.1"/>
    </source>
</evidence>
<accession>A0ABN2S5Q2</accession>
<dbReference type="EMBL" id="BAAAPC010000001">
    <property type="protein sequence ID" value="GAA1980700.1"/>
    <property type="molecule type" value="Genomic_DNA"/>
</dbReference>
<proteinExistence type="predicted"/>
<gene>
    <name evidence="1" type="ORF">GCM10009799_02250</name>
</gene>